<dbReference type="Pfam" id="PF22633">
    <property type="entry name" value="F5_F8_type_C_2"/>
    <property type="match status" value="1"/>
</dbReference>
<dbReference type="RefSeq" id="WP_136529849.1">
    <property type="nucleotide sequence ID" value="NZ_STGX01000007.1"/>
</dbReference>
<gene>
    <name evidence="5" type="ORF">E9998_11620</name>
</gene>
<dbReference type="Gene3D" id="2.60.120.260">
    <property type="entry name" value="Galactose-binding domain-like"/>
    <property type="match status" value="2"/>
</dbReference>
<feature type="signal peptide" evidence="3">
    <location>
        <begin position="1"/>
        <end position="34"/>
    </location>
</feature>
<keyword evidence="6" id="KW-1185">Reference proteome</keyword>
<keyword evidence="3" id="KW-0732">Signal</keyword>
<dbReference type="OrthoDB" id="6071905at2"/>
<accession>A0A4S8PHC8</accession>
<evidence type="ECO:0000259" key="4">
    <source>
        <dbReference type="PROSITE" id="PS50022"/>
    </source>
</evidence>
<organism evidence="5 6">
    <name type="scientific">Glycomyces paridis</name>
    <dbReference type="NCBI Taxonomy" id="2126555"/>
    <lineage>
        <taxon>Bacteria</taxon>
        <taxon>Bacillati</taxon>
        <taxon>Actinomycetota</taxon>
        <taxon>Actinomycetes</taxon>
        <taxon>Glycomycetales</taxon>
        <taxon>Glycomycetaceae</taxon>
        <taxon>Glycomyces</taxon>
    </lineage>
</organism>
<dbReference type="EMBL" id="STGX01000007">
    <property type="protein sequence ID" value="THV28742.1"/>
    <property type="molecule type" value="Genomic_DNA"/>
</dbReference>
<name>A0A4S8PHC8_9ACTN</name>
<dbReference type="InterPro" id="IPR008979">
    <property type="entry name" value="Galactose-bd-like_sf"/>
</dbReference>
<dbReference type="Gene3D" id="3.20.20.80">
    <property type="entry name" value="Glycosidases"/>
    <property type="match status" value="1"/>
</dbReference>
<keyword evidence="1" id="KW-0326">Glycosidase</keyword>
<dbReference type="GO" id="GO:0006516">
    <property type="term" value="P:glycoprotein catabolic process"/>
    <property type="evidence" value="ECO:0007669"/>
    <property type="project" value="TreeGrafter"/>
</dbReference>
<evidence type="ECO:0000256" key="2">
    <source>
        <dbReference type="SAM" id="MobiDB-lite"/>
    </source>
</evidence>
<dbReference type="PROSITE" id="PS50022">
    <property type="entry name" value="FA58C_3"/>
    <property type="match status" value="2"/>
</dbReference>
<dbReference type="Proteomes" id="UP000305792">
    <property type="component" value="Unassembled WGS sequence"/>
</dbReference>
<evidence type="ECO:0000256" key="3">
    <source>
        <dbReference type="SAM" id="SignalP"/>
    </source>
</evidence>
<comment type="caution">
    <text evidence="5">The sequence shown here is derived from an EMBL/GenBank/DDBJ whole genome shotgun (WGS) entry which is preliminary data.</text>
</comment>
<dbReference type="InterPro" id="IPR000421">
    <property type="entry name" value="FA58C"/>
</dbReference>
<reference evidence="5 6" key="1">
    <citation type="journal article" date="2018" name="Int. J. Syst. Evol. Microbiol.">
        <title>Glycomyces paridis sp. nov., isolated from the medicinal plant Paris polyphylla.</title>
        <authorList>
            <person name="Fang X.M."/>
            <person name="Bai J.L."/>
            <person name="Su J."/>
            <person name="Zhao L.L."/>
            <person name="Liu H.Y."/>
            <person name="Ma B.P."/>
            <person name="Zhang Y.Q."/>
            <person name="Yu L.Y."/>
        </authorList>
    </citation>
    <scope>NUCLEOTIDE SEQUENCE [LARGE SCALE GENOMIC DNA]</scope>
    <source>
        <strain evidence="5 6">CPCC 204357</strain>
    </source>
</reference>
<dbReference type="Pfam" id="PF00754">
    <property type="entry name" value="F5_F8_type_C"/>
    <property type="match status" value="1"/>
</dbReference>
<dbReference type="InterPro" id="IPR050887">
    <property type="entry name" value="Beta-mannosidase_GH2"/>
</dbReference>
<evidence type="ECO:0000256" key="1">
    <source>
        <dbReference type="ARBA" id="ARBA00023295"/>
    </source>
</evidence>
<protein>
    <submittedName>
        <fullName evidence="5">Coagulation factor 5/8 type domain protein</fullName>
    </submittedName>
</protein>
<keyword evidence="1" id="KW-0378">Hydrolase</keyword>
<evidence type="ECO:0000313" key="6">
    <source>
        <dbReference type="Proteomes" id="UP000305792"/>
    </source>
</evidence>
<dbReference type="SUPFAM" id="SSF51445">
    <property type="entry name" value="(Trans)glycosidases"/>
    <property type="match status" value="1"/>
</dbReference>
<proteinExistence type="predicted"/>
<dbReference type="SUPFAM" id="SSF49785">
    <property type="entry name" value="Galactose-binding domain-like"/>
    <property type="match status" value="2"/>
</dbReference>
<dbReference type="PANTHER" id="PTHR43730:SF1">
    <property type="entry name" value="BETA-MANNOSIDASE"/>
    <property type="match status" value="1"/>
</dbReference>
<feature type="chain" id="PRO_5020191695" evidence="3">
    <location>
        <begin position="35"/>
        <end position="720"/>
    </location>
</feature>
<dbReference type="InterPro" id="IPR017853">
    <property type="entry name" value="GH"/>
</dbReference>
<feature type="region of interest" description="Disordered" evidence="2">
    <location>
        <begin position="39"/>
        <end position="70"/>
    </location>
</feature>
<dbReference type="GO" id="GO:0004567">
    <property type="term" value="F:beta-mannosidase activity"/>
    <property type="evidence" value="ECO:0007669"/>
    <property type="project" value="TreeGrafter"/>
</dbReference>
<feature type="domain" description="F5/8 type C" evidence="4">
    <location>
        <begin position="586"/>
        <end position="720"/>
    </location>
</feature>
<evidence type="ECO:0000313" key="5">
    <source>
        <dbReference type="EMBL" id="THV28742.1"/>
    </source>
</evidence>
<dbReference type="PANTHER" id="PTHR43730">
    <property type="entry name" value="BETA-MANNOSIDASE"/>
    <property type="match status" value="1"/>
</dbReference>
<sequence>MTPFRSTARRAAALATAVFCAAAGWAVALSPAQAQDEEVALLSQDRPASASSTENPDYTPASAAFDGDPGTRWSSQFDDDEWLQVDLGDRFDLSSVELVWEGAYAASYEIQVSADGQSWTTVHTETAGQGGTEVVGLDATGRYVRMQGLERATGYGYSLWSMEVYGCTAEDDGGAQDGPAKVEVVGSQGDWQLTVDGEPFTVKGLTWGPSPAEAATYMPELASMGVNTLRTWGTDASSLALLDAAAAHDVKVMLGFWLQPGGGPGSGGCIDYTTDDAYKDQALADIVGWVETYRDHEAVLMWNVGNESVLGLQNCYGPDEVDAQRNAYTTFVNDVAIAIHAVDADHPVTSTDAWTGAWPYYEANAPDLDLLAVNAYADVCGVQQDWIDGGYDRPYIITETGPAGEWEVPDDANGVPQEPSDVAKAEAYGQAWDCITDHEGVALGATMFHFGTEGNFGGVWFNLIPGGNRRLSYYAVAEAYGGTPQANTPPVIEGMDLGFDGPIVGGEEFTVTMDVTDPDGDALEYIPMVNSAYINGSWDMLLADYTDNGDGTITVRAPEILGVWKLYVWVEDGHGNVGVESRSLQVTLPDMEGENVAEGRPAEASTFQEWGGHTPAMATDGDLATRWASEWADGQWISVDLGQRTDFDAVQLVWESAHASGYEVQVSDDGQQWTTIHTVTGGNGGADTIALSGSGRYVRVLCTQRATEWGVSLYEFGVYA</sequence>
<dbReference type="AlphaFoldDB" id="A0A4S8PHC8"/>
<feature type="domain" description="F5/8 type C" evidence="4">
    <location>
        <begin position="28"/>
        <end position="167"/>
    </location>
</feature>